<evidence type="ECO:0000256" key="1">
    <source>
        <dbReference type="SAM" id="Phobius"/>
    </source>
</evidence>
<keyword evidence="1" id="KW-0472">Membrane</keyword>
<organism evidence="5">
    <name type="scientific">Picea sitchensis</name>
    <name type="common">Sitka spruce</name>
    <name type="synonym">Pinus sitchensis</name>
    <dbReference type="NCBI Taxonomy" id="3332"/>
    <lineage>
        <taxon>Eukaryota</taxon>
        <taxon>Viridiplantae</taxon>
        <taxon>Streptophyta</taxon>
        <taxon>Embryophyta</taxon>
        <taxon>Tracheophyta</taxon>
        <taxon>Spermatophyta</taxon>
        <taxon>Pinopsida</taxon>
        <taxon>Pinidae</taxon>
        <taxon>Conifers I</taxon>
        <taxon>Pinales</taxon>
        <taxon>Pinaceae</taxon>
        <taxon>Picea</taxon>
    </lineage>
</organism>
<dbReference type="PANTHER" id="PTHR33925">
    <property type="entry name" value="PLASTID DIVISION PROTEIN CDP1, CHLOROPLASTIC-RELATED"/>
    <property type="match status" value="1"/>
</dbReference>
<feature type="domain" description="Plastid division protein CDP1-like 1st alpha solenoid" evidence="4">
    <location>
        <begin position="5"/>
        <end position="84"/>
    </location>
</feature>
<evidence type="ECO:0000259" key="3">
    <source>
        <dbReference type="Pfam" id="PF23468"/>
    </source>
</evidence>
<dbReference type="InterPro" id="IPR025344">
    <property type="entry name" value="CDP1-like_IMS"/>
</dbReference>
<keyword evidence="1" id="KW-0812">Transmembrane</keyword>
<sequence>MAESSPDIIKSCEALERALQILQEGGGRSLAPDLQEQIEETLEEITPRCILELLALPLDEDHRAKREEGLQGARNILWAVGGGGAVAPLGGFTREEFMNEAFSHMTAAEQVDLFAATPNSIPAESFEIYMAALAHIAEGFIGKRPHLVQEAGALFLQLQQTNGTSIEIVSDFSAAEQELDFALERGMCSLLLGELDDCRAWLGLDNKKSPYRDPPIIDFILSNSDEAEEDMLLPGLCKLLESWLTEIVFPRFKDTRGLKFKLRDYYDDSSVLSYLERLEKGRGSPLAAAAAIVRIGAGAGAALGNVKASAIQTLKKVFPLGNKRGGKEARANIAPTISTEAKSTIDLPHKDYPNSDIYKQPRMSNGDISNLSDASEFSKPTTESWGENSGAMGEEELFLLSKRIGSFGVKIVCAGVVVGVLAIAGLGYLPGQHSSMKTLKEVPFSTTIGDNLNYGAPKMDARLAENLVRKWQMLKSQALGPNHAVSRLSEILDGQMLKIWSERAKDIAEHGWFWEYSLLGLTIESVTVSTDGMRAMVEATLQEAARLIDTSHPEHNDSYRSTYTTRYEMTNVKGTWKITDGAVLRS</sequence>
<dbReference type="EMBL" id="BT122276">
    <property type="protein sequence ID" value="ADE75665.1"/>
    <property type="molecule type" value="mRNA"/>
</dbReference>
<feature type="transmembrane region" description="Helical" evidence="1">
    <location>
        <begin position="407"/>
        <end position="429"/>
    </location>
</feature>
<accession>D5A7Z6</accession>
<protein>
    <submittedName>
        <fullName evidence="5">Uncharacterized protein</fullName>
    </submittedName>
</protein>
<dbReference type="InterPro" id="IPR057137">
    <property type="entry name" value="CDP1-like_a_solenoid_2"/>
</dbReference>
<name>D5A7Z6_PICSI</name>
<reference evidence="5" key="1">
    <citation type="submission" date="2010-04" db="EMBL/GenBank/DDBJ databases">
        <authorList>
            <person name="Reid K.E."/>
            <person name="Liao N."/>
            <person name="Chan S."/>
            <person name="Docking R."/>
            <person name="Taylor G."/>
            <person name="Moore R."/>
            <person name="Mayo M."/>
            <person name="Munro S."/>
            <person name="King J."/>
            <person name="Yanchuk A."/>
            <person name="Holt R."/>
            <person name="Jones S."/>
            <person name="Marra M."/>
            <person name="Ritland C.E."/>
            <person name="Ritland K."/>
            <person name="Bohlmann J."/>
        </authorList>
    </citation>
    <scope>NUCLEOTIDE SEQUENCE</scope>
    <source>
        <tissue evidence="5">Buds collected with no treatment. Collection October 2007</tissue>
    </source>
</reference>
<evidence type="ECO:0000259" key="4">
    <source>
        <dbReference type="Pfam" id="PF25515"/>
    </source>
</evidence>
<keyword evidence="1" id="KW-1133">Transmembrane helix</keyword>
<dbReference type="Pfam" id="PF23468">
    <property type="entry name" value="ARC6"/>
    <property type="match status" value="1"/>
</dbReference>
<dbReference type="GO" id="GO:0010020">
    <property type="term" value="P:chloroplast fission"/>
    <property type="evidence" value="ECO:0007669"/>
    <property type="project" value="TreeGrafter"/>
</dbReference>
<dbReference type="PANTHER" id="PTHR33925:SF1">
    <property type="entry name" value="PROTEIN ACCUMULATION AND REPLICATION OF CHLOROPLASTS 6, CHLOROPLASTIC"/>
    <property type="match status" value="1"/>
</dbReference>
<dbReference type="AlphaFoldDB" id="D5A7Z6"/>
<dbReference type="InterPro" id="IPR044685">
    <property type="entry name" value="CPD1-like"/>
</dbReference>
<feature type="domain" description="Plastid division protein CDP1-like 2nd alpha solenoid" evidence="3">
    <location>
        <begin position="104"/>
        <end position="297"/>
    </location>
</feature>
<dbReference type="Pfam" id="PF25515">
    <property type="entry name" value="Arm_PDR"/>
    <property type="match status" value="1"/>
</dbReference>
<evidence type="ECO:0000259" key="2">
    <source>
        <dbReference type="Pfam" id="PF13355"/>
    </source>
</evidence>
<feature type="domain" description="Plastid division protein CDP1-like IMS" evidence="2">
    <location>
        <begin position="464"/>
        <end position="579"/>
    </location>
</feature>
<dbReference type="InterPro" id="IPR058032">
    <property type="entry name" value="CDP1-like_a_solenoid_1"/>
</dbReference>
<dbReference type="Pfam" id="PF13355">
    <property type="entry name" value="ARC6-like_IMS"/>
    <property type="match status" value="1"/>
</dbReference>
<evidence type="ECO:0000313" key="5">
    <source>
        <dbReference type="EMBL" id="ADE75665.1"/>
    </source>
</evidence>
<dbReference type="GO" id="GO:0009706">
    <property type="term" value="C:chloroplast inner membrane"/>
    <property type="evidence" value="ECO:0007669"/>
    <property type="project" value="TreeGrafter"/>
</dbReference>
<proteinExistence type="evidence at transcript level"/>